<feature type="signal peptide" evidence="2">
    <location>
        <begin position="1"/>
        <end position="26"/>
    </location>
</feature>
<evidence type="ECO:0000313" key="6">
    <source>
        <dbReference type="Proteomes" id="UP000663852"/>
    </source>
</evidence>
<feature type="transmembrane region" description="Helical" evidence="1">
    <location>
        <begin position="57"/>
        <end position="74"/>
    </location>
</feature>
<protein>
    <recommendedName>
        <fullName evidence="7">Envelope fusion protein</fullName>
    </recommendedName>
</protein>
<evidence type="ECO:0000313" key="3">
    <source>
        <dbReference type="EMBL" id="CAF1545772.1"/>
    </source>
</evidence>
<reference evidence="3" key="1">
    <citation type="submission" date="2021-02" db="EMBL/GenBank/DDBJ databases">
        <authorList>
            <person name="Nowell W R."/>
        </authorList>
    </citation>
    <scope>NUCLEOTIDE SEQUENCE</scope>
</reference>
<dbReference type="Proteomes" id="UP000663852">
    <property type="component" value="Unassembled WGS sequence"/>
</dbReference>
<keyword evidence="5" id="KW-1185">Reference proteome</keyword>
<proteinExistence type="predicted"/>
<dbReference type="Proteomes" id="UP000663828">
    <property type="component" value="Unassembled WGS sequence"/>
</dbReference>
<keyword evidence="1" id="KW-1133">Transmembrane helix</keyword>
<evidence type="ECO:0000256" key="1">
    <source>
        <dbReference type="SAM" id="Phobius"/>
    </source>
</evidence>
<dbReference type="CDD" id="cd01060">
    <property type="entry name" value="Membrane-FADS-like"/>
    <property type="match status" value="1"/>
</dbReference>
<evidence type="ECO:0008006" key="7">
    <source>
        <dbReference type="Google" id="ProtNLM"/>
    </source>
</evidence>
<dbReference type="EMBL" id="CAJNOR010007187">
    <property type="protein sequence ID" value="CAF1612478.1"/>
    <property type="molecule type" value="Genomic_DNA"/>
</dbReference>
<keyword evidence="1" id="KW-0812">Transmembrane</keyword>
<name>A0A815WP94_ADIRI</name>
<keyword evidence="2" id="KW-0732">Signal</keyword>
<evidence type="ECO:0000256" key="2">
    <source>
        <dbReference type="SAM" id="SignalP"/>
    </source>
</evidence>
<keyword evidence="1" id="KW-0472">Membrane</keyword>
<evidence type="ECO:0000313" key="5">
    <source>
        <dbReference type="Proteomes" id="UP000663828"/>
    </source>
</evidence>
<dbReference type="AlphaFoldDB" id="A0A815WP94"/>
<organism evidence="3 6">
    <name type="scientific">Adineta ricciae</name>
    <name type="common">Rotifer</name>
    <dbReference type="NCBI Taxonomy" id="249248"/>
    <lineage>
        <taxon>Eukaryota</taxon>
        <taxon>Metazoa</taxon>
        <taxon>Spiralia</taxon>
        <taxon>Gnathifera</taxon>
        <taxon>Rotifera</taxon>
        <taxon>Eurotatoria</taxon>
        <taxon>Bdelloidea</taxon>
        <taxon>Adinetida</taxon>
        <taxon>Adinetidae</taxon>
        <taxon>Adineta</taxon>
    </lineage>
</organism>
<evidence type="ECO:0000313" key="4">
    <source>
        <dbReference type="EMBL" id="CAF1612478.1"/>
    </source>
</evidence>
<dbReference type="EMBL" id="CAJNOJ010001188">
    <property type="protein sequence ID" value="CAF1545772.1"/>
    <property type="molecule type" value="Genomic_DNA"/>
</dbReference>
<dbReference type="OrthoDB" id="10017750at2759"/>
<gene>
    <name evidence="3" type="ORF">EDS130_LOCUS45643</name>
    <name evidence="4" type="ORF">XAT740_LOCUS49087</name>
</gene>
<feature type="chain" id="PRO_5036229179" description="Envelope fusion protein" evidence="2">
    <location>
        <begin position="27"/>
        <end position="495"/>
    </location>
</feature>
<accession>A0A815WP94</accession>
<comment type="caution">
    <text evidence="3">The sequence shown here is derived from an EMBL/GenBank/DDBJ whole genome shotgun (WGS) entry which is preliminary data.</text>
</comment>
<sequence length="495" mass="56272">MVNMVVRNLKALVVLVTISLSKLSKSDDWILAKQDIVHPTSGLILQYKSDYRPANKIVTLSTVIPMVADMCYLIPISALKKIPRCNLTIDTVNFINRDSATTVRKTSKLLRRRKRFLTDIVSIGMSSAALSLSTMNMIQTASLKQEMKSVTETIRVLQKTKYTQDAQILQLTDGQFKLAMELNSTQEAINRTMHLVNQHTDTLREHDDAIRRIGEFSTFINNKLNAFMHNVEGILKGNLNLHFIHHDDIPKVIEYVINATNISFEDNNSSISMIDLVTRLLVRQEIVCIPTIQMRASTFGVIIGELVFTSYFAASNHDEKPFFVYEPIPIPFNHQQKRVRLAQMPAYVAIQPDSRQFVRWSPEEAEPCCFEVMTSCRVNPVIRKDLEDMCIYQVLTSAPLKSCRIESYLEPIFVRKVRNFWAISMNSSTKCHRATPMDSDNYKIMNNNAITLPPTSLLSAKDGAALSCDYFYLPGLPIQSHSRLVLYQKLTVNAV</sequence>